<proteinExistence type="predicted"/>
<dbReference type="EMBL" id="CM000914">
    <property type="protein sequence ID" value="EFG04888.2"/>
    <property type="molecule type" value="Genomic_DNA"/>
</dbReference>
<keyword evidence="4" id="KW-1185">Reference proteome</keyword>
<organism evidence="3 4">
    <name type="scientific">Streptomyces clavuligerus</name>
    <dbReference type="NCBI Taxonomy" id="1901"/>
    <lineage>
        <taxon>Bacteria</taxon>
        <taxon>Bacillati</taxon>
        <taxon>Actinomycetota</taxon>
        <taxon>Actinomycetes</taxon>
        <taxon>Kitasatosporales</taxon>
        <taxon>Streptomycetaceae</taxon>
        <taxon>Streptomyces</taxon>
    </lineage>
</organism>
<dbReference type="RefSeq" id="WP_003963683.1">
    <property type="nucleotide sequence ID" value="NZ_CM000914.1"/>
</dbReference>
<name>D5SLU5_STRCL</name>
<feature type="region of interest" description="Disordered" evidence="2">
    <location>
        <begin position="1"/>
        <end position="29"/>
    </location>
</feature>
<dbReference type="PROSITE" id="PS51318">
    <property type="entry name" value="TAT"/>
    <property type="match status" value="1"/>
</dbReference>
<sequence length="377" mass="39412">MPNPTAHRPLPTARDGVPARSTGPRRNAPRLAGALAAATALVLLSLPAAMAAPTAPTATGPTDTRPARGAASAVVHPLAPSAADEQAVREYWTPERMAAVLSEPPSDRPPADGPDGAAWQGSAALSASVGRLFFTDRDGEDSSCTATLVAAGNRGTVVTAAHCTLGHDLLGENARWHTNQLFVPGYRDATAPHGTFAVRLASVHPEWVRSGENSPYDQAFLALGRNAAGLRAADAAGSVQRLGYDRPGGRQVQQFGYPRAAAYKEEHRGRPEFTGKRLAHCWGTAREFLGWGEVPRSEDQWGVRCDMGGGSSGGPRMAGFDASTGKGTVVGVNSSGARMTANGLHCEPPAAGCHRYLVGPQLTARITHPLFRAVQDS</sequence>
<reference evidence="3 4" key="1">
    <citation type="journal article" date="2010" name="Genome Biol. Evol.">
        <title>The sequence of a 1.8-mb bacterial linear plasmid reveals a rich evolutionary reservoir of secondary metabolic pathways.</title>
        <authorList>
            <person name="Medema M.H."/>
            <person name="Trefzer A."/>
            <person name="Kovalchuk A."/>
            <person name="van den Berg M."/>
            <person name="Mueller U."/>
            <person name="Heijne W."/>
            <person name="Wu L."/>
            <person name="Alam M.T."/>
            <person name="Ronning C.M."/>
            <person name="Nierman W.C."/>
            <person name="Bovenberg R.A.L."/>
            <person name="Breitling R."/>
            <person name="Takano E."/>
        </authorList>
    </citation>
    <scope>NUCLEOTIDE SEQUENCE [LARGE SCALE GENOMIC DNA]</scope>
    <source>
        <strain evidence="4">ATCC 27064 / DSM 738 / JCM 4710 / NBRC 13307 / NCIMB 12785 / NRRL 3585 / VKM Ac-602</strain>
        <plasmid evidence="3">pSCL4</plasmid>
    </source>
</reference>
<dbReference type="InterPro" id="IPR050966">
    <property type="entry name" value="Glutamyl_endopeptidase"/>
</dbReference>
<geneLocation type="plasmid" evidence="3 4">
    <name>pSCL4</name>
</geneLocation>
<keyword evidence="3" id="KW-0614">Plasmid</keyword>
<dbReference type="InterPro" id="IPR018114">
    <property type="entry name" value="TRYPSIN_HIS"/>
</dbReference>
<gene>
    <name evidence="3" type="ORF">SCLAV_p1406</name>
</gene>
<dbReference type="PANTHER" id="PTHR15462">
    <property type="entry name" value="SERINE PROTEASE"/>
    <property type="match status" value="1"/>
</dbReference>
<dbReference type="InterPro" id="IPR006311">
    <property type="entry name" value="TAT_signal"/>
</dbReference>
<dbReference type="SUPFAM" id="SSF50494">
    <property type="entry name" value="Trypsin-like serine proteases"/>
    <property type="match status" value="1"/>
</dbReference>
<dbReference type="Gene3D" id="2.40.10.10">
    <property type="entry name" value="Trypsin-like serine proteases"/>
    <property type="match status" value="2"/>
</dbReference>
<protein>
    <submittedName>
        <fullName evidence="3">V8-like Glu-specific endopeptidase</fullName>
    </submittedName>
</protein>
<dbReference type="InterPro" id="IPR009003">
    <property type="entry name" value="Peptidase_S1_PA"/>
</dbReference>
<accession>D5SLU5</accession>
<dbReference type="GO" id="GO:0004252">
    <property type="term" value="F:serine-type endopeptidase activity"/>
    <property type="evidence" value="ECO:0007669"/>
    <property type="project" value="InterPro"/>
</dbReference>
<evidence type="ECO:0000313" key="3">
    <source>
        <dbReference type="EMBL" id="EFG04888.2"/>
    </source>
</evidence>
<dbReference type="InterPro" id="IPR043504">
    <property type="entry name" value="Peptidase_S1_PA_chymotrypsin"/>
</dbReference>
<dbReference type="eggNOG" id="COG3591">
    <property type="taxonomic scope" value="Bacteria"/>
</dbReference>
<dbReference type="GO" id="GO:0006508">
    <property type="term" value="P:proteolysis"/>
    <property type="evidence" value="ECO:0007669"/>
    <property type="project" value="InterPro"/>
</dbReference>
<evidence type="ECO:0000256" key="2">
    <source>
        <dbReference type="SAM" id="MobiDB-lite"/>
    </source>
</evidence>
<dbReference type="OrthoDB" id="5121599at2"/>
<dbReference type="GeneID" id="93734467"/>
<evidence type="ECO:0000256" key="1">
    <source>
        <dbReference type="ARBA" id="ARBA00022729"/>
    </source>
</evidence>
<keyword evidence="1" id="KW-0732">Signal</keyword>
<evidence type="ECO:0000313" key="4">
    <source>
        <dbReference type="Proteomes" id="UP000002357"/>
    </source>
</evidence>
<dbReference type="PROSITE" id="PS00134">
    <property type="entry name" value="TRYPSIN_HIS"/>
    <property type="match status" value="1"/>
</dbReference>
<dbReference type="Proteomes" id="UP000002357">
    <property type="component" value="Plasmid pSCL4"/>
</dbReference>
<dbReference type="AlphaFoldDB" id="D5SLU5"/>